<evidence type="ECO:0000256" key="4">
    <source>
        <dbReference type="ARBA" id="ARBA00022552"/>
    </source>
</evidence>
<feature type="compositionally biased region" description="Polar residues" evidence="10">
    <location>
        <begin position="1"/>
        <end position="13"/>
    </location>
</feature>
<evidence type="ECO:0000256" key="1">
    <source>
        <dbReference type="ARBA" id="ARBA00004123"/>
    </source>
</evidence>
<feature type="domain" description="RRM" evidence="11">
    <location>
        <begin position="1299"/>
        <end position="1376"/>
    </location>
</feature>
<keyword evidence="8" id="KW-0687">Ribonucleoprotein</keyword>
<evidence type="ECO:0000259" key="11">
    <source>
        <dbReference type="PROSITE" id="PS50102"/>
    </source>
</evidence>
<reference evidence="12 13" key="1">
    <citation type="submission" date="2014-04" db="EMBL/GenBank/DDBJ databases">
        <authorList>
            <consortium name="DOE Joint Genome Institute"/>
            <person name="Kuo A."/>
            <person name="Kohler A."/>
            <person name="Costa M.D."/>
            <person name="Nagy L.G."/>
            <person name="Floudas D."/>
            <person name="Copeland A."/>
            <person name="Barry K.W."/>
            <person name="Cichocki N."/>
            <person name="Veneault-Fourrey C."/>
            <person name="LaButti K."/>
            <person name="Lindquist E.A."/>
            <person name="Lipzen A."/>
            <person name="Lundell T."/>
            <person name="Morin E."/>
            <person name="Murat C."/>
            <person name="Sun H."/>
            <person name="Tunlid A."/>
            <person name="Henrissat B."/>
            <person name="Grigoriev I.V."/>
            <person name="Hibbett D.S."/>
            <person name="Martin F."/>
            <person name="Nordberg H.P."/>
            <person name="Cantor M.N."/>
            <person name="Hua S.X."/>
        </authorList>
    </citation>
    <scope>NUCLEOTIDE SEQUENCE [LARGE SCALE GENOMIC DNA]</scope>
    <source>
        <strain evidence="12 13">441</strain>
    </source>
</reference>
<feature type="compositionally biased region" description="Basic and acidic residues" evidence="10">
    <location>
        <begin position="128"/>
        <end position="143"/>
    </location>
</feature>
<dbReference type="InterPro" id="IPR035979">
    <property type="entry name" value="RBD_domain_sf"/>
</dbReference>
<dbReference type="CDD" id="cd12320">
    <property type="entry name" value="RRM6_RBM19_RRM5_MRD1"/>
    <property type="match status" value="2"/>
</dbReference>
<dbReference type="STRING" id="765257.A0A0C9Z186"/>
<dbReference type="GO" id="GO:0003723">
    <property type="term" value="F:RNA binding"/>
    <property type="evidence" value="ECO:0007669"/>
    <property type="project" value="UniProtKB-UniRule"/>
</dbReference>
<feature type="domain" description="RRM" evidence="11">
    <location>
        <begin position="1192"/>
        <end position="1281"/>
    </location>
</feature>
<feature type="compositionally biased region" description="Basic and acidic residues" evidence="10">
    <location>
        <begin position="236"/>
        <end position="252"/>
    </location>
</feature>
<feature type="compositionally biased region" description="Basic and acidic residues" evidence="10">
    <location>
        <begin position="38"/>
        <end position="63"/>
    </location>
</feature>
<comment type="similarity">
    <text evidence="2">Belongs to the RRM MRD1 family.</text>
</comment>
<evidence type="ECO:0000256" key="9">
    <source>
        <dbReference type="PROSITE-ProRule" id="PRU00176"/>
    </source>
</evidence>
<evidence type="ECO:0000313" key="13">
    <source>
        <dbReference type="Proteomes" id="UP000054018"/>
    </source>
</evidence>
<dbReference type="SUPFAM" id="SSF54928">
    <property type="entry name" value="RNA-binding domain, RBD"/>
    <property type="match status" value="4"/>
</dbReference>
<feature type="compositionally biased region" description="Basic and acidic residues" evidence="10">
    <location>
        <begin position="867"/>
        <end position="882"/>
    </location>
</feature>
<feature type="domain" description="RRM" evidence="11">
    <location>
        <begin position="335"/>
        <end position="407"/>
    </location>
</feature>
<comment type="subcellular location">
    <subcellularLocation>
        <location evidence="1">Nucleus</location>
    </subcellularLocation>
</comment>
<keyword evidence="13" id="KW-1185">Reference proteome</keyword>
<dbReference type="OrthoDB" id="439639at2759"/>
<dbReference type="PANTHER" id="PTHR10352">
    <property type="entry name" value="EUKARYOTIC TRANSLATION INITIATION FACTOR 3 SUBUNIT G"/>
    <property type="match status" value="1"/>
</dbReference>
<dbReference type="SMART" id="SM00360">
    <property type="entry name" value="RRM"/>
    <property type="match status" value="8"/>
</dbReference>
<reference evidence="13" key="2">
    <citation type="submission" date="2015-01" db="EMBL/GenBank/DDBJ databases">
        <title>Evolutionary Origins and Diversification of the Mycorrhizal Mutualists.</title>
        <authorList>
            <consortium name="DOE Joint Genome Institute"/>
            <consortium name="Mycorrhizal Genomics Consortium"/>
            <person name="Kohler A."/>
            <person name="Kuo A."/>
            <person name="Nagy L.G."/>
            <person name="Floudas D."/>
            <person name="Copeland A."/>
            <person name="Barry K.W."/>
            <person name="Cichocki N."/>
            <person name="Veneault-Fourrey C."/>
            <person name="LaButti K."/>
            <person name="Lindquist E.A."/>
            <person name="Lipzen A."/>
            <person name="Lundell T."/>
            <person name="Morin E."/>
            <person name="Murat C."/>
            <person name="Riley R."/>
            <person name="Ohm R."/>
            <person name="Sun H."/>
            <person name="Tunlid A."/>
            <person name="Henrissat B."/>
            <person name="Grigoriev I.V."/>
            <person name="Hibbett D.S."/>
            <person name="Martin F."/>
        </authorList>
    </citation>
    <scope>NUCLEOTIDE SEQUENCE [LARGE SCALE GENOMIC DNA]</scope>
    <source>
        <strain evidence="13">441</strain>
    </source>
</reference>
<dbReference type="Proteomes" id="UP000054018">
    <property type="component" value="Unassembled WGS sequence"/>
</dbReference>
<dbReference type="HOGENOM" id="CLU_247585_0_0_1"/>
<feature type="region of interest" description="Disordered" evidence="10">
    <location>
        <begin position="777"/>
        <end position="838"/>
    </location>
</feature>
<dbReference type="GO" id="GO:1990904">
    <property type="term" value="C:ribonucleoprotein complex"/>
    <property type="evidence" value="ECO:0007669"/>
    <property type="project" value="UniProtKB-KW"/>
</dbReference>
<feature type="domain" description="RRM" evidence="11">
    <location>
        <begin position="453"/>
        <end position="542"/>
    </location>
</feature>
<dbReference type="InterPro" id="IPR012677">
    <property type="entry name" value="Nucleotide-bd_a/b_plait_sf"/>
</dbReference>
<dbReference type="InterPro" id="IPR034482">
    <property type="entry name" value="Mrd1_RRM3"/>
</dbReference>
<sequence>MTATRVLFVQSTELDAPVPRPNKRRRVEPDKPAVTQNKGEKDKGDENQLKSKPHLDKFLEISRSHRGRSWANETDTSHPIIPPDEEEQHETEGPKRDDSVSDLEWMKQRMTHQISEPQRVFQEDEDQDEKRIEDAPRPQEEDRTTATILQTGRLFLRNLAFSCTDVELHELFQSFGEIDQVHLPIDSISKQPKGFAYIKFKQPPSALAAYQALDKKSFQGRLLHILPAVERPGKLEVTDRDGKKSSLKEERNAKRKGMAGRDFNWSTLYMNSDAVASSIADRLSISKADILNPESDNAAVKLALAETHVIQETKAYLESQGVILSAFSSRARSDTTILVKNIPYGTTADQIREMFEVHGKLDRVLVPPAGTIAVVEFEHADEAKKAFRALAYRRLGNSILYLEKGPLGMLEETTRDEDASPTTLTAFKPIAIAEQEPSDAVGKVDELPFSAGTTLFVKNLAFSTTSERLEQMFGALPEFSFARVQTKPDSKRPKASGEAAPRLSMGYGFVGFKTPEGAKKAIKSMQGFVLDGHALHVKFAGRGKEEEESKDKDVAKARTTKMIVKNVPFEASKKDIRELFGAHGQLKSVRLPKKFDSRSRGFAFLEFLTRREAENAFSALKHTHLLGRHLVLEWAEEAEQDIEVLRKKAGVGYGGGAELPGRKRKLNIGEDDEPDGVIEYSFLLTTIGDMEDMENLKPLRPTKRSKTLLVQPLPPPVFRIRNTTNFGPRMGTSSCMLEPPPPQVVEPSVDGFPLVTFWWDSVADWTVGCMTAVTQNKGEKDKGDENQLKSKPHLDKFLEISRSHRGRSWANETDTSHPIIPPDEEEQHETEGPKRDDSVSDLEWMKQRMTHQISEPQRVFQEDEDQDEKRIEDAPRPQQEDRTTATILQTGRLFLRNLAFSCTDVELHELFQPFGEIDQVHLPIDSISKQPKGFAYIKFKQPSSALAAYQALDKKSFQGRLLHILPAVDRPGKLEVTDRDGKKSSLKEERNAKRKGMAGRDFNWSTLYMNSDAVASSIADRLSISKADILNPESDNAAVKLALAETHVIQETKAYLESQGVILSAFSSRARSDTTILVKNIPYGTTADQIREMFEVHGKLDRVLVPPAGTIAVVEFEHADEAKKAFRALAYRRLGNSILYLEKGPLGMLEETTRDEDASPTTLTASKPIAIADQEPPDTAGKDDEPPFSAGTTLFVKNLAFSTTSERLKQMFGALPEFSFARVQTKPDPKRPKASGEAAPRLSMGYGFVGFKTPEGAKKAIKSMQGFVLDGHALHVKFAGRGKEEEESKDKDVAKARTTKMIVKNVPFEASKKDIRELFGAHGQLKSVRLPKKFDSRSRGFAFLEFLTRREAENAFSALKHTHLLGRHLVLEWAEEAEQDIEVLRKKAGVGYGGGAELPGRKRKLNIGEDDEPDGVIEYSFLLTTIGDMTITAYEAQQNAPRPASPPTSLSYSQHDQFWSSNGDTVLRVEQTYFKIHRNKFIVFHRLRRHAGTAAATSRGTERRRVSARYLLGGILWRTGRLDV</sequence>
<evidence type="ECO:0000256" key="5">
    <source>
        <dbReference type="ARBA" id="ARBA00022737"/>
    </source>
</evidence>
<feature type="domain" description="RRM" evidence="11">
    <location>
        <begin position="891"/>
        <end position="969"/>
    </location>
</feature>
<evidence type="ECO:0000256" key="6">
    <source>
        <dbReference type="ARBA" id="ARBA00022884"/>
    </source>
</evidence>
<feature type="region of interest" description="Disordered" evidence="10">
    <location>
        <begin position="111"/>
        <end position="143"/>
    </location>
</feature>
<dbReference type="Pfam" id="PF00076">
    <property type="entry name" value="RRM_1"/>
    <property type="match status" value="8"/>
</dbReference>
<keyword evidence="6 9" id="KW-0694">RNA-binding</keyword>
<evidence type="ECO:0000256" key="10">
    <source>
        <dbReference type="SAM" id="MobiDB-lite"/>
    </source>
</evidence>
<keyword evidence="7" id="KW-0539">Nucleus</keyword>
<dbReference type="EMBL" id="KN833978">
    <property type="protein sequence ID" value="KIK13723.1"/>
    <property type="molecule type" value="Genomic_DNA"/>
</dbReference>
<keyword evidence="4" id="KW-0698">rRNA processing</keyword>
<name>A0A0C9Z186_9AGAM</name>
<evidence type="ECO:0000256" key="2">
    <source>
        <dbReference type="ARBA" id="ARBA00008033"/>
    </source>
</evidence>
<feature type="region of interest" description="Disordered" evidence="10">
    <location>
        <begin position="236"/>
        <end position="255"/>
    </location>
</feature>
<dbReference type="CDD" id="cd12568">
    <property type="entry name" value="RRM3_MRD1"/>
    <property type="match status" value="2"/>
</dbReference>
<feature type="region of interest" description="Disordered" evidence="10">
    <location>
        <begin position="850"/>
        <end position="882"/>
    </location>
</feature>
<dbReference type="GO" id="GO:0005634">
    <property type="term" value="C:nucleus"/>
    <property type="evidence" value="ECO:0007669"/>
    <property type="project" value="UniProtKB-SubCell"/>
</dbReference>
<feature type="domain" description="RRM" evidence="11">
    <location>
        <begin position="560"/>
        <end position="637"/>
    </location>
</feature>
<feature type="region of interest" description="Disordered" evidence="10">
    <location>
        <begin position="1"/>
        <end position="99"/>
    </location>
</feature>
<evidence type="ECO:0000313" key="12">
    <source>
        <dbReference type="EMBL" id="KIK13723.1"/>
    </source>
</evidence>
<feature type="compositionally biased region" description="Basic and acidic residues" evidence="10">
    <location>
        <begin position="829"/>
        <end position="838"/>
    </location>
</feature>
<dbReference type="GO" id="GO:0006364">
    <property type="term" value="P:rRNA processing"/>
    <property type="evidence" value="ECO:0007669"/>
    <property type="project" value="UniProtKB-KW"/>
</dbReference>
<gene>
    <name evidence="12" type="ORF">PISMIDRAFT_25489</name>
</gene>
<keyword evidence="5" id="KW-0677">Repeat</keyword>
<dbReference type="PROSITE" id="PS50102">
    <property type="entry name" value="RRM"/>
    <property type="match status" value="8"/>
</dbReference>
<protein>
    <recommendedName>
        <fullName evidence="3">Multiple RNA-binding domain-containing protein 1</fullName>
    </recommendedName>
</protein>
<feature type="domain" description="RRM" evidence="11">
    <location>
        <begin position="1074"/>
        <end position="1146"/>
    </location>
</feature>
<accession>A0A0C9Z186</accession>
<feature type="compositionally biased region" description="Basic and acidic residues" evidence="10">
    <location>
        <begin position="90"/>
        <end position="99"/>
    </location>
</feature>
<organism evidence="12 13">
    <name type="scientific">Pisolithus microcarpus 441</name>
    <dbReference type="NCBI Taxonomy" id="765257"/>
    <lineage>
        <taxon>Eukaryota</taxon>
        <taxon>Fungi</taxon>
        <taxon>Dikarya</taxon>
        <taxon>Basidiomycota</taxon>
        <taxon>Agaricomycotina</taxon>
        <taxon>Agaricomycetes</taxon>
        <taxon>Agaricomycetidae</taxon>
        <taxon>Boletales</taxon>
        <taxon>Sclerodermatineae</taxon>
        <taxon>Pisolithaceae</taxon>
        <taxon>Pisolithus</taxon>
    </lineage>
</organism>
<evidence type="ECO:0000256" key="8">
    <source>
        <dbReference type="ARBA" id="ARBA00023274"/>
    </source>
</evidence>
<feature type="domain" description="RRM" evidence="11">
    <location>
        <begin position="152"/>
        <end position="230"/>
    </location>
</feature>
<feature type="compositionally biased region" description="Basic and acidic residues" evidence="10">
    <location>
        <begin position="777"/>
        <end position="802"/>
    </location>
</feature>
<evidence type="ECO:0000256" key="7">
    <source>
        <dbReference type="ARBA" id="ARBA00023242"/>
    </source>
</evidence>
<evidence type="ECO:0000256" key="3">
    <source>
        <dbReference type="ARBA" id="ARBA00013428"/>
    </source>
</evidence>
<dbReference type="Gene3D" id="3.30.70.330">
    <property type="match status" value="8"/>
</dbReference>
<dbReference type="InterPro" id="IPR000504">
    <property type="entry name" value="RRM_dom"/>
</dbReference>
<proteinExistence type="inferred from homology"/>